<dbReference type="Proteomes" id="UP000781958">
    <property type="component" value="Unassembled WGS sequence"/>
</dbReference>
<name>A0ABS4SVM0_9PROT</name>
<evidence type="ECO:0000256" key="1">
    <source>
        <dbReference type="ARBA" id="ARBA00022448"/>
    </source>
</evidence>
<reference evidence="3 4" key="1">
    <citation type="submission" date="2021-03" db="EMBL/GenBank/DDBJ databases">
        <title>Genomic Encyclopedia of Type Strains, Phase III (KMG-III): the genomes of soil and plant-associated and newly described type strains.</title>
        <authorList>
            <person name="Whitman W."/>
        </authorList>
    </citation>
    <scope>NUCLEOTIDE SEQUENCE [LARGE SCALE GENOMIC DNA]</scope>
    <source>
        <strain evidence="3 4">IMMIB AFH-6</strain>
    </source>
</reference>
<keyword evidence="2" id="KW-0653">Protein transport</keyword>
<dbReference type="RefSeq" id="WP_209770693.1">
    <property type="nucleotide sequence ID" value="NZ_JAGINP010000026.1"/>
</dbReference>
<keyword evidence="3" id="KW-0966">Cell projection</keyword>
<evidence type="ECO:0000313" key="3">
    <source>
        <dbReference type="EMBL" id="MBP2296002.1"/>
    </source>
</evidence>
<organism evidence="3 4">
    <name type="scientific">Azospirillum rugosum</name>
    <dbReference type="NCBI Taxonomy" id="416170"/>
    <lineage>
        <taxon>Bacteria</taxon>
        <taxon>Pseudomonadati</taxon>
        <taxon>Pseudomonadota</taxon>
        <taxon>Alphaproteobacteria</taxon>
        <taxon>Rhodospirillales</taxon>
        <taxon>Azospirillaceae</taxon>
        <taxon>Azospirillum</taxon>
    </lineage>
</organism>
<dbReference type="EMBL" id="JAGINP010000026">
    <property type="protein sequence ID" value="MBP2296002.1"/>
    <property type="molecule type" value="Genomic_DNA"/>
</dbReference>
<keyword evidence="3" id="KW-0969">Cilium</keyword>
<protein>
    <submittedName>
        <fullName evidence="3">Flagellar assembly protein FliH</fullName>
    </submittedName>
</protein>
<dbReference type="PANTHER" id="PTHR34982">
    <property type="entry name" value="YOP PROTEINS TRANSLOCATION PROTEIN L"/>
    <property type="match status" value="1"/>
</dbReference>
<proteinExistence type="predicted"/>
<comment type="caution">
    <text evidence="3">The sequence shown here is derived from an EMBL/GenBank/DDBJ whole genome shotgun (WGS) entry which is preliminary data.</text>
</comment>
<accession>A0ABS4SVM0</accession>
<dbReference type="PANTHER" id="PTHR34982:SF1">
    <property type="entry name" value="FLAGELLAR ASSEMBLY PROTEIN FLIH"/>
    <property type="match status" value="1"/>
</dbReference>
<dbReference type="InterPro" id="IPR051472">
    <property type="entry name" value="T3SS_Stator/FliH"/>
</dbReference>
<gene>
    <name evidence="3" type="ORF">J2851_005817</name>
</gene>
<keyword evidence="1" id="KW-0813">Transport</keyword>
<evidence type="ECO:0000313" key="4">
    <source>
        <dbReference type="Proteomes" id="UP000781958"/>
    </source>
</evidence>
<keyword evidence="3" id="KW-0282">Flagellum</keyword>
<evidence type="ECO:0000256" key="2">
    <source>
        <dbReference type="ARBA" id="ARBA00022927"/>
    </source>
</evidence>
<keyword evidence="4" id="KW-1185">Reference proteome</keyword>
<sequence length="245" mass="26045">MDYPRYRFDQRFDSTAQAASEAAALEQAPKPEAVDPLDVPAHSERALQAAIQDAVGAAELRAFADGLEQGRQEGEAEANARIEVLLALSLRRLEEQLASLDDRFAETLAGIEAEGAAVLVALVRRIAPALLDRVGPAEAEGLARDALRLAGKSPLLRVRVHPDVAEPLRTKLTAAENHSFRGTLDIVADRTIPPGGIDAAWEAGGLRHDPAAVDRAVADLCDRSLAALFAPLTAPLTEDPAPCPH</sequence>